<dbReference type="GO" id="GO:0016301">
    <property type="term" value="F:kinase activity"/>
    <property type="evidence" value="ECO:0007669"/>
    <property type="project" value="UniProtKB-KW"/>
</dbReference>
<reference evidence="6" key="3">
    <citation type="submission" date="2020-05" db="UniProtKB">
        <authorList>
            <consortium name="EnsemblMetazoa"/>
        </authorList>
    </citation>
    <scope>IDENTIFICATION</scope>
    <source>
        <strain evidence="6">Jacobina</strain>
    </source>
</reference>
<dbReference type="PRINTS" id="PR00947">
    <property type="entry name" value="CUTICLE"/>
</dbReference>
<reference evidence="5" key="2">
    <citation type="journal article" date="2020" name="BMC">
        <title>Leishmania infection induces a limited differential gene expression in the sand fly midgut.</title>
        <authorList>
            <person name="Coutinho-Abreu I.V."/>
            <person name="Serafim T.D."/>
            <person name="Meneses C."/>
            <person name="Kamhawi S."/>
            <person name="Oliveira F."/>
            <person name="Valenzuela J.G."/>
        </authorList>
    </citation>
    <scope>NUCLEOTIDE SEQUENCE</scope>
    <source>
        <strain evidence="5">Jacobina</strain>
        <tissue evidence="5">Midgut</tissue>
    </source>
</reference>
<dbReference type="InterPro" id="IPR000618">
    <property type="entry name" value="Insect_cuticle"/>
</dbReference>
<evidence type="ECO:0000313" key="6">
    <source>
        <dbReference type="EnsemblMetazoa" id="LLOJ005682-PA"/>
    </source>
</evidence>
<feature type="compositionally biased region" description="Low complexity" evidence="3">
    <location>
        <begin position="59"/>
        <end position="75"/>
    </location>
</feature>
<dbReference type="EnsemblMetazoa" id="LLOJ005682-RA">
    <property type="protein sequence ID" value="LLOJ005682-PA"/>
    <property type="gene ID" value="LLOJ005682"/>
</dbReference>
<protein>
    <submittedName>
        <fullName evidence="5">Putative cyclin-dependent serine/threonine-protein kinase ddb g0272797/ddb g0274007 isoform x2</fullName>
    </submittedName>
</protein>
<reference evidence="7" key="1">
    <citation type="submission" date="2012-05" db="EMBL/GenBank/DDBJ databases">
        <title>Whole Genome Assembly of Lutzomyia longipalpis.</title>
        <authorList>
            <person name="Richards S."/>
            <person name="Qu C."/>
            <person name="Dillon R."/>
            <person name="Worley K."/>
            <person name="Scherer S."/>
            <person name="Batterton M."/>
            <person name="Taylor A."/>
            <person name="Hawes A."/>
            <person name="Hernandez B."/>
            <person name="Kovar C."/>
            <person name="Mandapat C."/>
            <person name="Pham C."/>
            <person name="Qu C."/>
            <person name="Jing C."/>
            <person name="Bess C."/>
            <person name="Bandaranaike D."/>
            <person name="Ngo D."/>
            <person name="Ongeri F."/>
            <person name="Arias F."/>
            <person name="Lara F."/>
            <person name="Weissenberger G."/>
            <person name="Kamau G."/>
            <person name="Han H."/>
            <person name="Shen H."/>
            <person name="Dinh H."/>
            <person name="Khalil I."/>
            <person name="Jones J."/>
            <person name="Shafer J."/>
            <person name="Jayaseelan J."/>
            <person name="Quiroz J."/>
            <person name="Blankenburg K."/>
            <person name="Nguyen L."/>
            <person name="Jackson L."/>
            <person name="Francisco L."/>
            <person name="Tang L.-Y."/>
            <person name="Pu L.-L."/>
            <person name="Perales L."/>
            <person name="Lorensuhewa L."/>
            <person name="Munidasa M."/>
            <person name="Coyle M."/>
            <person name="Taylor M."/>
            <person name="Puazo M."/>
            <person name="Firestine M."/>
            <person name="Scheel M."/>
            <person name="Javaid M."/>
            <person name="Wang M."/>
            <person name="Li M."/>
            <person name="Tabassum N."/>
            <person name="Saada N."/>
            <person name="Osuji N."/>
            <person name="Aqrawi P."/>
            <person name="Fu Q."/>
            <person name="Thornton R."/>
            <person name="Raj R."/>
            <person name="Goodspeed R."/>
            <person name="Mata R."/>
            <person name="Najjar R."/>
            <person name="Gubbala S."/>
            <person name="Lee S."/>
            <person name="Denson S."/>
            <person name="Patil S."/>
            <person name="Macmil S."/>
            <person name="Qi S."/>
            <person name="Matskevitch T."/>
            <person name="Palculict T."/>
            <person name="Mathew T."/>
            <person name="Vee V."/>
            <person name="Velamala V."/>
            <person name="Korchina V."/>
            <person name="Cai W."/>
            <person name="Liu W."/>
            <person name="Dai W."/>
            <person name="Zou X."/>
            <person name="Zhu Y."/>
            <person name="Zhang Y."/>
            <person name="Wu Y.-Q."/>
            <person name="Xin Y."/>
            <person name="Nazarath L."/>
            <person name="Kovar C."/>
            <person name="Han Y."/>
            <person name="Muzny D."/>
            <person name="Gibbs R."/>
        </authorList>
    </citation>
    <scope>NUCLEOTIDE SEQUENCE [LARGE SCALE GENOMIC DNA]</scope>
    <source>
        <strain evidence="7">Jacobina</strain>
    </source>
</reference>
<keyword evidence="4" id="KW-0732">Signal</keyword>
<dbReference type="AlphaFoldDB" id="A0A1B0GJ05"/>
<proteinExistence type="predicted"/>
<evidence type="ECO:0000256" key="2">
    <source>
        <dbReference type="PROSITE-ProRule" id="PRU00497"/>
    </source>
</evidence>
<accession>A0A1B0GJ05</accession>
<evidence type="ECO:0000313" key="7">
    <source>
        <dbReference type="Proteomes" id="UP000092461"/>
    </source>
</evidence>
<dbReference type="EMBL" id="AJWK01017972">
    <property type="status" value="NOT_ANNOTATED_CDS"/>
    <property type="molecule type" value="Genomic_DNA"/>
</dbReference>
<keyword evidence="5" id="KW-0808">Transferase</keyword>
<dbReference type="PANTHER" id="PTHR12236:SF18">
    <property type="entry name" value="CUTICULAR PROTEIN 66D"/>
    <property type="match status" value="1"/>
</dbReference>
<feature type="chain" id="PRO_5044555661" evidence="4">
    <location>
        <begin position="19"/>
        <end position="378"/>
    </location>
</feature>
<dbReference type="Proteomes" id="UP000092461">
    <property type="component" value="Unassembled WGS sequence"/>
</dbReference>
<dbReference type="Pfam" id="PF00379">
    <property type="entry name" value="Chitin_bind_4"/>
    <property type="match status" value="2"/>
</dbReference>
<dbReference type="EMBL" id="AJWK01017973">
    <property type="status" value="NOT_ANNOTATED_CDS"/>
    <property type="molecule type" value="Genomic_DNA"/>
</dbReference>
<dbReference type="GO" id="GO:0042302">
    <property type="term" value="F:structural constituent of cuticle"/>
    <property type="evidence" value="ECO:0007669"/>
    <property type="project" value="UniProtKB-UniRule"/>
</dbReference>
<keyword evidence="5" id="KW-0418">Kinase</keyword>
<dbReference type="EMBL" id="GITU01002251">
    <property type="protein sequence ID" value="MBC1170954.1"/>
    <property type="molecule type" value="Transcribed_RNA"/>
</dbReference>
<keyword evidence="7" id="KW-1185">Reference proteome</keyword>
<evidence type="ECO:0000313" key="5">
    <source>
        <dbReference type="EMBL" id="MBC1170954.1"/>
    </source>
</evidence>
<dbReference type="InterPro" id="IPR031311">
    <property type="entry name" value="CHIT_BIND_RR_consensus"/>
</dbReference>
<feature type="region of interest" description="Disordered" evidence="3">
    <location>
        <begin position="48"/>
        <end position="101"/>
    </location>
</feature>
<dbReference type="InterPro" id="IPR051217">
    <property type="entry name" value="Insect_Cuticle_Struc_Prot"/>
</dbReference>
<evidence type="ECO:0000256" key="1">
    <source>
        <dbReference type="ARBA" id="ARBA00022460"/>
    </source>
</evidence>
<feature type="region of interest" description="Disordered" evidence="3">
    <location>
        <begin position="261"/>
        <end position="301"/>
    </location>
</feature>
<dbReference type="VEuPathDB" id="VectorBase:LLOJ005682"/>
<feature type="signal peptide" evidence="4">
    <location>
        <begin position="1"/>
        <end position="18"/>
    </location>
</feature>
<sequence length="378" mass="42505">MKSFQIATFLVIVATVAGYPMPRAQTTVDPAYLRQYYAHLAQANQGAGEHASAEATPVYESSNQESSSHYSHPSQAPKASYASPTVRQYHQQQTQPQQQQFNSSYQFGFDVKDDEYTNYQNRKEIRDGGVIKGSYSVVDSDGFIRTVTYTADPKEGFKAEVVREPTDIVVKTPAPPHLSDHRHHNHQYSPSASYKQPTAQKTHYHFQIATFLVIVATVAGYPKPRAQTTVDPAYLRQYYAHLAQANQGAGEHASAEATPIYESSNQESSSHYSHPSQAASYASPTVRQYHQQQTQPQQQQFNSSYQFGFDVKDDEYTNYQNRKEIRDGGVIKGSYSVVDSDGFIRTVTYTADPKEGFKAEVVPSYKQPTAQKTHYQYE</sequence>
<evidence type="ECO:0000256" key="4">
    <source>
        <dbReference type="SAM" id="SignalP"/>
    </source>
</evidence>
<dbReference type="GO" id="GO:0031012">
    <property type="term" value="C:extracellular matrix"/>
    <property type="evidence" value="ECO:0007669"/>
    <property type="project" value="TreeGrafter"/>
</dbReference>
<feature type="region of interest" description="Disordered" evidence="3">
    <location>
        <begin position="174"/>
        <end position="193"/>
    </location>
</feature>
<dbReference type="PROSITE" id="PS51155">
    <property type="entry name" value="CHIT_BIND_RR_2"/>
    <property type="match status" value="2"/>
</dbReference>
<dbReference type="GO" id="GO:0005615">
    <property type="term" value="C:extracellular space"/>
    <property type="evidence" value="ECO:0007669"/>
    <property type="project" value="TreeGrafter"/>
</dbReference>
<dbReference type="VEuPathDB" id="VectorBase:LLONM1_003305"/>
<organism evidence="6 7">
    <name type="scientific">Lutzomyia longipalpis</name>
    <name type="common">Sand fly</name>
    <dbReference type="NCBI Taxonomy" id="7200"/>
    <lineage>
        <taxon>Eukaryota</taxon>
        <taxon>Metazoa</taxon>
        <taxon>Ecdysozoa</taxon>
        <taxon>Arthropoda</taxon>
        <taxon>Hexapoda</taxon>
        <taxon>Insecta</taxon>
        <taxon>Pterygota</taxon>
        <taxon>Neoptera</taxon>
        <taxon>Endopterygota</taxon>
        <taxon>Diptera</taxon>
        <taxon>Nematocera</taxon>
        <taxon>Psychodoidea</taxon>
        <taxon>Psychodidae</taxon>
        <taxon>Lutzomyia</taxon>
        <taxon>Lutzomyia</taxon>
    </lineage>
</organism>
<keyword evidence="1 2" id="KW-0193">Cuticle</keyword>
<evidence type="ECO:0000256" key="3">
    <source>
        <dbReference type="SAM" id="MobiDB-lite"/>
    </source>
</evidence>
<feature type="compositionally biased region" description="Low complexity" evidence="3">
    <location>
        <begin position="88"/>
        <end position="100"/>
    </location>
</feature>
<dbReference type="PANTHER" id="PTHR12236">
    <property type="entry name" value="STRUCTURAL CONTITUENT OF CUTICLE"/>
    <property type="match status" value="1"/>
</dbReference>
<name>A0A1B0GJ05_LUTLO</name>
<dbReference type="PROSITE" id="PS00233">
    <property type="entry name" value="CHIT_BIND_RR_1"/>
    <property type="match status" value="2"/>
</dbReference>
<feature type="compositionally biased region" description="Low complexity" evidence="3">
    <location>
        <begin position="261"/>
        <end position="300"/>
    </location>
</feature>